<dbReference type="RefSeq" id="WP_101762950.1">
    <property type="nucleotide sequence ID" value="NZ_PJRT01000020.1"/>
</dbReference>
<evidence type="ECO:0000313" key="1">
    <source>
        <dbReference type="EMBL" id="PLR23197.1"/>
    </source>
</evidence>
<sequence>MIPLNHDFKVFVDNKRYERLIKNNDVLSVVLNLALIMENFTNVYIKEVSHEEYHDLFLDKKQKQHFKLNVAKTLGLPESIIIAINRLSGLRNSFAHKLDYCLTEKAISEFESDVGKIPLEDVTNDGPLNAKEVASYFDSGSKLLGSENYSINPDVIRLVNATYLLALKSAFFTVSELHRRGKLSLG</sequence>
<evidence type="ECO:0008006" key="3">
    <source>
        <dbReference type="Google" id="ProtNLM"/>
    </source>
</evidence>
<keyword evidence="2" id="KW-1185">Reference proteome</keyword>
<comment type="caution">
    <text evidence="1">The sequence shown here is derived from an EMBL/GenBank/DDBJ whole genome shotgun (WGS) entry which is preliminary data.</text>
</comment>
<evidence type="ECO:0000313" key="2">
    <source>
        <dbReference type="Proteomes" id="UP000234296"/>
    </source>
</evidence>
<reference evidence="2" key="1">
    <citation type="submission" date="2017-12" db="EMBL/GenBank/DDBJ databases">
        <title>The genome sequence of Pantoea sp. 596.</title>
        <authorList>
            <person name="Gao J."/>
            <person name="Mao X."/>
            <person name="Sun J."/>
        </authorList>
    </citation>
    <scope>NUCLEOTIDE SEQUENCE [LARGE SCALE GENOMIC DNA]</scope>
    <source>
        <strain evidence="2">596</strain>
    </source>
</reference>
<accession>A0ABX4SPU0</accession>
<name>A0ABX4SPU0_9GAMM</name>
<protein>
    <recommendedName>
        <fullName evidence="3">DUF4145 domain-containing protein</fullName>
    </recommendedName>
</protein>
<dbReference type="EMBL" id="PJRT01000020">
    <property type="protein sequence ID" value="PLR23197.1"/>
    <property type="molecule type" value="Genomic_DNA"/>
</dbReference>
<gene>
    <name evidence="1" type="ORF">PZBJ_13890</name>
</gene>
<organism evidence="1 2">
    <name type="scientific">Pantoea endophytica</name>
    <dbReference type="NCBI Taxonomy" id="92488"/>
    <lineage>
        <taxon>Bacteria</taxon>
        <taxon>Pseudomonadati</taxon>
        <taxon>Pseudomonadota</taxon>
        <taxon>Gammaproteobacteria</taxon>
        <taxon>Enterobacterales</taxon>
        <taxon>Erwiniaceae</taxon>
        <taxon>Pantoea</taxon>
    </lineage>
</organism>
<dbReference type="Proteomes" id="UP000234296">
    <property type="component" value="Unassembled WGS sequence"/>
</dbReference>
<proteinExistence type="predicted"/>